<evidence type="ECO:0000313" key="4">
    <source>
        <dbReference type="Proteomes" id="UP000243745"/>
    </source>
</evidence>
<name>A0A662ZIM7_9GAMM</name>
<dbReference type="PANTHER" id="PTHR22550">
    <property type="entry name" value="SPORE GERMINATION PROTEIN"/>
    <property type="match status" value="1"/>
</dbReference>
<reference evidence="3 4" key="1">
    <citation type="submission" date="2016-10" db="EMBL/GenBank/DDBJ databases">
        <authorList>
            <person name="Varghese N."/>
            <person name="Submissions S."/>
        </authorList>
    </citation>
    <scope>NUCLEOTIDE SEQUENCE [LARGE SCALE GENOMIC DNA]</scope>
    <source>
        <strain evidence="3 4">DSM 1361</strain>
    </source>
</reference>
<dbReference type="Pfam" id="PF00092">
    <property type="entry name" value="VWA"/>
    <property type="match status" value="1"/>
</dbReference>
<dbReference type="InterPro" id="IPR036465">
    <property type="entry name" value="vWFA_dom_sf"/>
</dbReference>
<dbReference type="RefSeq" id="WP_093140691.1">
    <property type="nucleotide sequence ID" value="NZ_FOXF01000006.1"/>
</dbReference>
<dbReference type="InterPro" id="IPR050768">
    <property type="entry name" value="UPF0353/GerABKA_families"/>
</dbReference>
<feature type="transmembrane region" description="Helical" evidence="1">
    <location>
        <begin position="53"/>
        <end position="76"/>
    </location>
</feature>
<organism evidence="3 4">
    <name type="scientific">Ruminobacter amylophilus</name>
    <dbReference type="NCBI Taxonomy" id="867"/>
    <lineage>
        <taxon>Bacteria</taxon>
        <taxon>Pseudomonadati</taxon>
        <taxon>Pseudomonadota</taxon>
        <taxon>Gammaproteobacteria</taxon>
        <taxon>Aeromonadales</taxon>
        <taxon>Succinivibrionaceae</taxon>
        <taxon>Ruminobacter</taxon>
    </lineage>
</organism>
<gene>
    <name evidence="3" type="ORF">SAMN02910344_00544</name>
</gene>
<evidence type="ECO:0000259" key="2">
    <source>
        <dbReference type="PROSITE" id="PS50234"/>
    </source>
</evidence>
<dbReference type="OrthoDB" id="6206554at2"/>
<keyword evidence="1" id="KW-1133">Transmembrane helix</keyword>
<dbReference type="SUPFAM" id="SSF53300">
    <property type="entry name" value="vWA-like"/>
    <property type="match status" value="1"/>
</dbReference>
<protein>
    <submittedName>
        <fullName evidence="3">Ca-activated chloride channel family protein</fullName>
    </submittedName>
</protein>
<dbReference type="Gene3D" id="3.40.50.410">
    <property type="entry name" value="von Willebrand factor, type A domain"/>
    <property type="match status" value="1"/>
</dbReference>
<accession>A0A662ZIM7</accession>
<evidence type="ECO:0000256" key="1">
    <source>
        <dbReference type="SAM" id="Phobius"/>
    </source>
</evidence>
<sequence length="331" mass="37180">MGALGIGSFWWVFLILAFLPILIRFLPGRSKKDEFIYITSLPKILDSEPKNRVHMIFGIAYAAWVFLMIALMRPIYYDTPIVIEQPHRDIILAVDLSDSMRYMDMLDSANKPVQRIDIVKEQVHEFILSRIKGNSNDRIGIILFSDQAQVLSPLTFDKGLLLKLADEIDLKLSTGPLTNISGAINMAINRFEEAGTNKKILVLLTDGKNTVTGMTPVQAAQIANEHDMKIYTIGFGSDNTSDGMDDDAEGAAADKIDEFTLGEIAKITHGSYYRARDGKQLHNKYQEINFNEASEEAPRSYQPEVELYHWPLLISLILSICTGIVVRRING</sequence>
<proteinExistence type="predicted"/>
<keyword evidence="1" id="KW-0472">Membrane</keyword>
<feature type="transmembrane region" description="Helical" evidence="1">
    <location>
        <begin position="307"/>
        <end position="326"/>
    </location>
</feature>
<evidence type="ECO:0000313" key="3">
    <source>
        <dbReference type="EMBL" id="SFP14540.1"/>
    </source>
</evidence>
<dbReference type="PROSITE" id="PS50234">
    <property type="entry name" value="VWFA"/>
    <property type="match status" value="1"/>
</dbReference>
<dbReference type="InterPro" id="IPR002035">
    <property type="entry name" value="VWF_A"/>
</dbReference>
<keyword evidence="1" id="KW-0812">Transmembrane</keyword>
<dbReference type="SMART" id="SM00327">
    <property type="entry name" value="VWA"/>
    <property type="match status" value="1"/>
</dbReference>
<dbReference type="Proteomes" id="UP000243745">
    <property type="component" value="Unassembled WGS sequence"/>
</dbReference>
<feature type="transmembrane region" description="Helical" evidence="1">
    <location>
        <begin position="6"/>
        <end position="26"/>
    </location>
</feature>
<feature type="domain" description="VWFA" evidence="2">
    <location>
        <begin position="89"/>
        <end position="288"/>
    </location>
</feature>
<dbReference type="AlphaFoldDB" id="A0A662ZIM7"/>
<dbReference type="EMBL" id="FOXF01000006">
    <property type="protein sequence ID" value="SFP14540.1"/>
    <property type="molecule type" value="Genomic_DNA"/>
</dbReference>
<keyword evidence="4" id="KW-1185">Reference proteome</keyword>
<dbReference type="PANTHER" id="PTHR22550:SF18">
    <property type="entry name" value="VWFA DOMAIN-CONTAINING PROTEIN"/>
    <property type="match status" value="1"/>
</dbReference>